<evidence type="ECO:0000313" key="1">
    <source>
        <dbReference type="EMBL" id="MPC97974.1"/>
    </source>
</evidence>
<accession>A0A5B7K070</accession>
<dbReference type="AlphaFoldDB" id="A0A5B7K070"/>
<dbReference type="Proteomes" id="UP000324222">
    <property type="component" value="Unassembled WGS sequence"/>
</dbReference>
<protein>
    <submittedName>
        <fullName evidence="1">Uncharacterized protein</fullName>
    </submittedName>
</protein>
<reference evidence="1 2" key="1">
    <citation type="submission" date="2019-05" db="EMBL/GenBank/DDBJ databases">
        <title>Another draft genome of Portunus trituberculatus and its Hox gene families provides insights of decapod evolution.</title>
        <authorList>
            <person name="Jeong J.-H."/>
            <person name="Song I."/>
            <person name="Kim S."/>
            <person name="Choi T."/>
            <person name="Kim D."/>
            <person name="Ryu S."/>
            <person name="Kim W."/>
        </authorList>
    </citation>
    <scope>NUCLEOTIDE SEQUENCE [LARGE SCALE GENOMIC DNA]</scope>
    <source>
        <tissue evidence="1">Muscle</tissue>
    </source>
</reference>
<gene>
    <name evidence="1" type="ORF">E2C01_093321</name>
</gene>
<comment type="caution">
    <text evidence="1">The sequence shown here is derived from an EMBL/GenBank/DDBJ whole genome shotgun (WGS) entry which is preliminary data.</text>
</comment>
<sequence>MWRRLGTDSVIRSSLARCEADHPEVPLWSASLCRRPFVVPDKFHFMVESRGRATDFQLFNEYLNPSKVGNDAVDLATQ</sequence>
<organism evidence="1 2">
    <name type="scientific">Portunus trituberculatus</name>
    <name type="common">Swimming crab</name>
    <name type="synonym">Neptunus trituberculatus</name>
    <dbReference type="NCBI Taxonomy" id="210409"/>
    <lineage>
        <taxon>Eukaryota</taxon>
        <taxon>Metazoa</taxon>
        <taxon>Ecdysozoa</taxon>
        <taxon>Arthropoda</taxon>
        <taxon>Crustacea</taxon>
        <taxon>Multicrustacea</taxon>
        <taxon>Malacostraca</taxon>
        <taxon>Eumalacostraca</taxon>
        <taxon>Eucarida</taxon>
        <taxon>Decapoda</taxon>
        <taxon>Pleocyemata</taxon>
        <taxon>Brachyura</taxon>
        <taxon>Eubrachyura</taxon>
        <taxon>Portunoidea</taxon>
        <taxon>Portunidae</taxon>
        <taxon>Portuninae</taxon>
        <taxon>Portunus</taxon>
    </lineage>
</organism>
<keyword evidence="2" id="KW-1185">Reference proteome</keyword>
<name>A0A5B7K070_PORTR</name>
<dbReference type="EMBL" id="VSRR010112246">
    <property type="protein sequence ID" value="MPC97974.1"/>
    <property type="molecule type" value="Genomic_DNA"/>
</dbReference>
<proteinExistence type="predicted"/>
<evidence type="ECO:0000313" key="2">
    <source>
        <dbReference type="Proteomes" id="UP000324222"/>
    </source>
</evidence>